<feature type="domain" description="AAA+ ATPase" evidence="7">
    <location>
        <begin position="199"/>
        <end position="337"/>
    </location>
</feature>
<dbReference type="PANTHER" id="PTHR48470:SF1">
    <property type="entry name" value="CELL DIVISION CONTROL PROTEIN 48 C ISOFORM 1"/>
    <property type="match status" value="1"/>
</dbReference>
<keyword evidence="9" id="KW-1185">Reference proteome</keyword>
<feature type="compositionally biased region" description="Basic and acidic residues" evidence="6">
    <location>
        <begin position="11"/>
        <end position="23"/>
    </location>
</feature>
<dbReference type="InterPro" id="IPR055278">
    <property type="entry name" value="CDC48c"/>
</dbReference>
<keyword evidence="4" id="KW-0547">Nucleotide-binding</keyword>
<reference evidence="8 9" key="1">
    <citation type="submission" date="2022-03" db="EMBL/GenBank/DDBJ databases">
        <authorList>
            <person name="Macdonald S."/>
            <person name="Ahmed S."/>
            <person name="Newling K."/>
        </authorList>
    </citation>
    <scope>NUCLEOTIDE SEQUENCE [LARGE SCALE GENOMIC DNA]</scope>
</reference>
<dbReference type="PANTHER" id="PTHR48470">
    <property type="entry name" value="CELL DIVISION CONTROL PROTEIN 48 C ISOFORM 1"/>
    <property type="match status" value="1"/>
</dbReference>
<comment type="subcellular location">
    <subcellularLocation>
        <location evidence="1">Cytoplasm</location>
    </subcellularLocation>
</comment>
<dbReference type="SUPFAM" id="SSF52540">
    <property type="entry name" value="P-loop containing nucleoside triphosphate hydrolases"/>
    <property type="match status" value="2"/>
</dbReference>
<evidence type="ECO:0000313" key="9">
    <source>
        <dbReference type="Proteomes" id="UP001642260"/>
    </source>
</evidence>
<evidence type="ECO:0000256" key="3">
    <source>
        <dbReference type="ARBA" id="ARBA00022490"/>
    </source>
</evidence>
<comment type="caution">
    <text evidence="8">The sequence shown here is derived from an EMBL/GenBank/DDBJ whole genome shotgun (WGS) entry which is preliminary data.</text>
</comment>
<dbReference type="Gene3D" id="3.40.50.300">
    <property type="entry name" value="P-loop containing nucleotide triphosphate hydrolases"/>
    <property type="match status" value="2"/>
</dbReference>
<keyword evidence="3" id="KW-0963">Cytoplasm</keyword>
<feature type="compositionally biased region" description="Low complexity" evidence="6">
    <location>
        <begin position="93"/>
        <end position="103"/>
    </location>
</feature>
<dbReference type="SMART" id="SM00382">
    <property type="entry name" value="AAA"/>
    <property type="match status" value="2"/>
</dbReference>
<dbReference type="FunFam" id="3.40.50.300:FF:000567">
    <property type="entry name" value="ATPase, AAA family protein"/>
    <property type="match status" value="1"/>
</dbReference>
<dbReference type="InterPro" id="IPR003960">
    <property type="entry name" value="ATPase_AAA_CS"/>
</dbReference>
<dbReference type="FunFam" id="3.40.50.300:FF:000365">
    <property type="entry name" value="Ribosome biogenesis ATPase RIX7"/>
    <property type="match status" value="1"/>
</dbReference>
<feature type="domain" description="AAA+ ATPase" evidence="7">
    <location>
        <begin position="487"/>
        <end position="622"/>
    </location>
</feature>
<comment type="similarity">
    <text evidence="2">Belongs to the AAA ATPase family.</text>
</comment>
<proteinExistence type="inferred from homology"/>
<evidence type="ECO:0000256" key="1">
    <source>
        <dbReference type="ARBA" id="ARBA00004496"/>
    </source>
</evidence>
<evidence type="ECO:0000256" key="4">
    <source>
        <dbReference type="ARBA" id="ARBA00022741"/>
    </source>
</evidence>
<dbReference type="InterPro" id="IPR041569">
    <property type="entry name" value="AAA_lid_3"/>
</dbReference>
<keyword evidence="5" id="KW-0067">ATP-binding</keyword>
<evidence type="ECO:0000256" key="2">
    <source>
        <dbReference type="ARBA" id="ARBA00006914"/>
    </source>
</evidence>
<dbReference type="PROSITE" id="PS00674">
    <property type="entry name" value="AAA"/>
    <property type="match status" value="2"/>
</dbReference>
<dbReference type="EMBL" id="CAKOAT010107599">
    <property type="protein sequence ID" value="CAH8327308.1"/>
    <property type="molecule type" value="Genomic_DNA"/>
</dbReference>
<dbReference type="InterPro" id="IPR027417">
    <property type="entry name" value="P-loop_NTPase"/>
</dbReference>
<dbReference type="Proteomes" id="UP001642260">
    <property type="component" value="Unassembled WGS sequence"/>
</dbReference>
<accession>A0ABC8JQ14</accession>
<feature type="compositionally biased region" description="Basic and acidic residues" evidence="6">
    <location>
        <begin position="78"/>
        <end position="92"/>
    </location>
</feature>
<evidence type="ECO:0000259" key="7">
    <source>
        <dbReference type="SMART" id="SM00382"/>
    </source>
</evidence>
<name>A0ABC8JQ14_ERUVS</name>
<dbReference type="Gene3D" id="1.10.8.60">
    <property type="match status" value="2"/>
</dbReference>
<feature type="region of interest" description="Disordered" evidence="6">
    <location>
        <begin position="1"/>
        <end position="119"/>
    </location>
</feature>
<dbReference type="InterPro" id="IPR003593">
    <property type="entry name" value="AAA+_ATPase"/>
</dbReference>
<dbReference type="GO" id="GO:0005737">
    <property type="term" value="C:cytoplasm"/>
    <property type="evidence" value="ECO:0007669"/>
    <property type="project" value="UniProtKB-SubCell"/>
</dbReference>
<evidence type="ECO:0000256" key="5">
    <source>
        <dbReference type="ARBA" id="ARBA00022840"/>
    </source>
</evidence>
<feature type="compositionally biased region" description="Gly residues" evidence="6">
    <location>
        <begin position="1"/>
        <end position="10"/>
    </location>
</feature>
<feature type="compositionally biased region" description="Basic residues" evidence="6">
    <location>
        <begin position="39"/>
        <end position="48"/>
    </location>
</feature>
<dbReference type="Pfam" id="PF17862">
    <property type="entry name" value="AAA_lid_3"/>
    <property type="match status" value="2"/>
</dbReference>
<dbReference type="AlphaFoldDB" id="A0ABC8JQ14"/>
<organism evidence="8 9">
    <name type="scientific">Eruca vesicaria subsp. sativa</name>
    <name type="common">Garden rocket</name>
    <name type="synonym">Eruca sativa</name>
    <dbReference type="NCBI Taxonomy" id="29727"/>
    <lineage>
        <taxon>Eukaryota</taxon>
        <taxon>Viridiplantae</taxon>
        <taxon>Streptophyta</taxon>
        <taxon>Embryophyta</taxon>
        <taxon>Tracheophyta</taxon>
        <taxon>Spermatophyta</taxon>
        <taxon>Magnoliopsida</taxon>
        <taxon>eudicotyledons</taxon>
        <taxon>Gunneridae</taxon>
        <taxon>Pentapetalae</taxon>
        <taxon>rosids</taxon>
        <taxon>malvids</taxon>
        <taxon>Brassicales</taxon>
        <taxon>Brassicaceae</taxon>
        <taxon>Brassiceae</taxon>
        <taxon>Eruca</taxon>
    </lineage>
</organism>
<dbReference type="GO" id="GO:0005524">
    <property type="term" value="F:ATP binding"/>
    <property type="evidence" value="ECO:0007669"/>
    <property type="project" value="UniProtKB-KW"/>
</dbReference>
<protein>
    <recommendedName>
        <fullName evidence="7">AAA+ ATPase domain-containing protein</fullName>
    </recommendedName>
</protein>
<dbReference type="Pfam" id="PF00004">
    <property type="entry name" value="AAA"/>
    <property type="match status" value="2"/>
</dbReference>
<gene>
    <name evidence="8" type="ORF">ERUC_LOCUS11038</name>
</gene>
<sequence length="722" mass="79308">MVRRGVGGGSIRRDLKKAMDSCGKDLSTVEEIVDDLRSRNGKYARMKRQGLADNVRHVLNARNKNNKRAKEEEEDDSDGKMKKQRRLEEDKSVSSSSSSWSDDSGGHISDAINSEKVSPMVNMMNESLRNKYAKMNSPSAKKPIVAEKNVQVTTDKGMTRVGPTFKDFGGIENVLEDLRDYILSPLLNPQPYDKIGVKPPSGILFHGPPGCGKTRLANAVANEAGVPFYQISATDVVSGTSENNIREIFSKAYRTAPCIVFIDEIDAIGSKRENQQREVDKRIVTQLLTCMDGPPPGGDTGGGYVIVIGATNMPDALDPALRRGKRFGREIALKAPDAAARAEILSLVAHRLRLEGSFDMKTIAGLTPGFVGADLEELADMAGSICINRIMDSRKLLLSGGDSDDDRSWLRQPWSEEELEKLFVTMSDFEEAAKLVKGSLTREGFSTVPDVTWGDVGGLGHQRGELNDYIVRPIKYPEVFEKFGTKLETGFLLYGPPGCGKTLVAKAVANEAGANFIHIKGPEPLSKYVGESERAIRTLFQRARASSPCVIFFDEVDALTTRRGREGDLVVGGLKNQFLAELDGGDRRNVYVIGATNRPDVMDPAFLRPGRFGSLVYVPLPNADERVSILKSIAKKRPIHPSVDLDAIANKYCQGFSGADLANLMDKAINEATKEKFVDMDLSDCTIKMTHFKQALSLVTPSVSKKQIKHYEKLRKKLQSST</sequence>
<evidence type="ECO:0000256" key="6">
    <source>
        <dbReference type="SAM" id="MobiDB-lite"/>
    </source>
</evidence>
<dbReference type="InterPro" id="IPR003959">
    <property type="entry name" value="ATPase_AAA_core"/>
</dbReference>
<evidence type="ECO:0000313" key="8">
    <source>
        <dbReference type="EMBL" id="CAH8327308.1"/>
    </source>
</evidence>